<dbReference type="Proteomes" id="UP000311382">
    <property type="component" value="Unassembled WGS sequence"/>
</dbReference>
<dbReference type="EMBL" id="SOZI01000064">
    <property type="protein sequence ID" value="TNY20528.1"/>
    <property type="molecule type" value="Genomic_DNA"/>
</dbReference>
<gene>
    <name evidence="2" type="ORF">DMC30DRAFT_397398</name>
</gene>
<feature type="region of interest" description="Disordered" evidence="1">
    <location>
        <begin position="1"/>
        <end position="149"/>
    </location>
</feature>
<feature type="compositionally biased region" description="Basic residues" evidence="1">
    <location>
        <begin position="43"/>
        <end position="60"/>
    </location>
</feature>
<name>A0A5C5FUJ6_9BASI</name>
<feature type="compositionally biased region" description="Basic and acidic residues" evidence="1">
    <location>
        <begin position="130"/>
        <end position="141"/>
    </location>
</feature>
<evidence type="ECO:0000313" key="3">
    <source>
        <dbReference type="Proteomes" id="UP000311382"/>
    </source>
</evidence>
<evidence type="ECO:0000256" key="1">
    <source>
        <dbReference type="SAM" id="MobiDB-lite"/>
    </source>
</evidence>
<accession>A0A5C5FUJ6</accession>
<proteinExistence type="predicted"/>
<organism evidence="2 3">
    <name type="scientific">Rhodotorula diobovata</name>
    <dbReference type="NCBI Taxonomy" id="5288"/>
    <lineage>
        <taxon>Eukaryota</taxon>
        <taxon>Fungi</taxon>
        <taxon>Dikarya</taxon>
        <taxon>Basidiomycota</taxon>
        <taxon>Pucciniomycotina</taxon>
        <taxon>Microbotryomycetes</taxon>
        <taxon>Sporidiobolales</taxon>
        <taxon>Sporidiobolaceae</taxon>
        <taxon>Rhodotorula</taxon>
    </lineage>
</organism>
<feature type="compositionally biased region" description="Low complexity" evidence="1">
    <location>
        <begin position="106"/>
        <end position="120"/>
    </location>
</feature>
<feature type="compositionally biased region" description="Basic residues" evidence="1">
    <location>
        <begin position="77"/>
        <end position="87"/>
    </location>
</feature>
<evidence type="ECO:0000313" key="2">
    <source>
        <dbReference type="EMBL" id="TNY20528.1"/>
    </source>
</evidence>
<keyword evidence="3" id="KW-1185">Reference proteome</keyword>
<feature type="compositionally biased region" description="Basic and acidic residues" evidence="1">
    <location>
        <begin position="22"/>
        <end position="38"/>
    </location>
</feature>
<protein>
    <submittedName>
        <fullName evidence="2">Uncharacterized protein</fullName>
    </submittedName>
</protein>
<sequence length="227" mass="26197">MYTRPVSVPANEQSPPSPQCECADHARRDDARPRRADSVTRPPSRRIHQRRRRSRARRGARTPAECALERRSAGIARRGRRRQSARRRRDDNARAGRRERRDRRSSSSSSSSCSTILRLLAPRRRRSRLRLREQPRTDDPLTPRQPCRPRRLRHLRRGRRRVRRGARARSEHRRCARGLALVGWCAAGELGGGDGALAEAPRAVRQAEGEREGLLRRFLGGWVVERV</sequence>
<dbReference type="AlphaFoldDB" id="A0A5C5FUJ6"/>
<reference evidence="2 3" key="1">
    <citation type="submission" date="2019-03" db="EMBL/GenBank/DDBJ databases">
        <title>Rhodosporidium diobovatum UCD-FST 08-225 genome sequencing, assembly, and annotation.</title>
        <authorList>
            <person name="Fakankun I.U."/>
            <person name="Fristensky B."/>
            <person name="Levin D.B."/>
        </authorList>
    </citation>
    <scope>NUCLEOTIDE SEQUENCE [LARGE SCALE GENOMIC DNA]</scope>
    <source>
        <strain evidence="2 3">UCD-FST 08-225</strain>
    </source>
</reference>
<comment type="caution">
    <text evidence="2">The sequence shown here is derived from an EMBL/GenBank/DDBJ whole genome shotgun (WGS) entry which is preliminary data.</text>
</comment>